<evidence type="ECO:0000256" key="2">
    <source>
        <dbReference type="ARBA" id="ARBA00009773"/>
    </source>
</evidence>
<protein>
    <submittedName>
        <fullName evidence="9">AI-2E family transporter</fullName>
    </submittedName>
</protein>
<feature type="transmembrane region" description="Helical" evidence="8">
    <location>
        <begin position="12"/>
        <end position="31"/>
    </location>
</feature>
<dbReference type="RefSeq" id="WP_160624274.1">
    <property type="nucleotide sequence ID" value="NZ_WUUQ01000001.1"/>
</dbReference>
<reference evidence="9 10" key="2">
    <citation type="submission" date="2020-01" db="EMBL/GenBank/DDBJ databases">
        <title>Clostridiaceae sp. nov. isolated from the gut of human by culturomics.</title>
        <authorList>
            <person name="Chang Y."/>
        </authorList>
    </citation>
    <scope>NUCLEOTIDE SEQUENCE [LARGE SCALE GENOMIC DNA]</scope>
    <source>
        <strain evidence="9 10">DONG20-135</strain>
    </source>
</reference>
<dbReference type="Proteomes" id="UP000434036">
    <property type="component" value="Unassembled WGS sequence"/>
</dbReference>
<keyword evidence="5 8" id="KW-0812">Transmembrane</keyword>
<dbReference type="InterPro" id="IPR002549">
    <property type="entry name" value="AI-2E-like"/>
</dbReference>
<dbReference type="Pfam" id="PF01594">
    <property type="entry name" value="AI-2E_transport"/>
    <property type="match status" value="1"/>
</dbReference>
<comment type="caution">
    <text evidence="9">The sequence shown here is derived from an EMBL/GenBank/DDBJ whole genome shotgun (WGS) entry which is preliminary data.</text>
</comment>
<sequence length="378" mass="42244">MVFDKKFNFTLKHILLIITYAACMVLVILNFQDLKRWFFDVLGLLRPFVYAFGLAYVFQLPMKFFDRKLPESINRFRKGLCVILSLLVILIVAAFIFQIVVPQLLDSLLAFIDKFPAYVESLQKEIVNLIDKFEINGAVEQQLNNYSDQIQEGIMSVLTNLVPALVDVTKGITSGVTNLFLTLVITVYFIISKDKLIKQTKRMMYAFTPDKANDYLTHVAAIANRTFASFISGQLIEAVIIGVLCYIGCLILRFPYAPILSVIIGCTNVIPIFGAIMGVGISALLVAFVNPIQGLFFIVFGICLQQFESNLIYPRVVGNSVGLSGLWVLFAITIGGGLFGFMGMLLGLPAFAVCYTLLREEMNRRIEKKTQKKASTTA</sequence>
<evidence type="ECO:0000256" key="3">
    <source>
        <dbReference type="ARBA" id="ARBA00022448"/>
    </source>
</evidence>
<keyword evidence="7 8" id="KW-0472">Membrane</keyword>
<evidence type="ECO:0000256" key="8">
    <source>
        <dbReference type="SAM" id="Phobius"/>
    </source>
</evidence>
<keyword evidence="6 8" id="KW-1133">Transmembrane helix</keyword>
<proteinExistence type="inferred from homology"/>
<feature type="transmembrane region" description="Helical" evidence="8">
    <location>
        <begin position="171"/>
        <end position="191"/>
    </location>
</feature>
<dbReference type="EMBL" id="WUUQ01000001">
    <property type="protein sequence ID" value="MXQ72794.1"/>
    <property type="molecule type" value="Genomic_DNA"/>
</dbReference>
<feature type="transmembrane region" description="Helical" evidence="8">
    <location>
        <begin position="37"/>
        <end position="58"/>
    </location>
</feature>
<dbReference type="PANTHER" id="PTHR21716:SF53">
    <property type="entry name" value="PERMEASE PERM-RELATED"/>
    <property type="match status" value="1"/>
</dbReference>
<feature type="transmembrane region" description="Helical" evidence="8">
    <location>
        <begin position="79"/>
        <end position="101"/>
    </location>
</feature>
<comment type="similarity">
    <text evidence="2">Belongs to the autoinducer-2 exporter (AI-2E) (TC 2.A.86) family.</text>
</comment>
<dbReference type="PANTHER" id="PTHR21716">
    <property type="entry name" value="TRANSMEMBRANE PROTEIN"/>
    <property type="match status" value="1"/>
</dbReference>
<evidence type="ECO:0000256" key="1">
    <source>
        <dbReference type="ARBA" id="ARBA00004651"/>
    </source>
</evidence>
<gene>
    <name evidence="9" type="ORF">GSF08_02385</name>
</gene>
<keyword evidence="10" id="KW-1185">Reference proteome</keyword>
<organism evidence="9 10">
    <name type="scientific">Copranaerobaculum intestinale</name>
    <dbReference type="NCBI Taxonomy" id="2692629"/>
    <lineage>
        <taxon>Bacteria</taxon>
        <taxon>Bacillati</taxon>
        <taxon>Bacillota</taxon>
        <taxon>Erysipelotrichia</taxon>
        <taxon>Erysipelotrichales</taxon>
        <taxon>Erysipelotrichaceae</taxon>
        <taxon>Copranaerobaculum</taxon>
    </lineage>
</organism>
<evidence type="ECO:0000256" key="4">
    <source>
        <dbReference type="ARBA" id="ARBA00022475"/>
    </source>
</evidence>
<feature type="transmembrane region" description="Helical" evidence="8">
    <location>
        <begin position="325"/>
        <end position="358"/>
    </location>
</feature>
<evidence type="ECO:0000313" key="9">
    <source>
        <dbReference type="EMBL" id="MXQ72794.1"/>
    </source>
</evidence>
<name>A0A6N8U647_9FIRM</name>
<keyword evidence="3" id="KW-0813">Transport</keyword>
<feature type="transmembrane region" description="Helical" evidence="8">
    <location>
        <begin position="262"/>
        <end position="288"/>
    </location>
</feature>
<evidence type="ECO:0000256" key="7">
    <source>
        <dbReference type="ARBA" id="ARBA00023136"/>
    </source>
</evidence>
<keyword evidence="4" id="KW-1003">Cell membrane</keyword>
<reference evidence="9 10" key="1">
    <citation type="submission" date="2019-12" db="EMBL/GenBank/DDBJ databases">
        <authorList>
            <person name="Yang R."/>
        </authorList>
    </citation>
    <scope>NUCLEOTIDE SEQUENCE [LARGE SCALE GENOMIC DNA]</scope>
    <source>
        <strain evidence="9 10">DONG20-135</strain>
    </source>
</reference>
<accession>A0A6N8U647</accession>
<feature type="transmembrane region" description="Helical" evidence="8">
    <location>
        <begin position="235"/>
        <end position="256"/>
    </location>
</feature>
<evidence type="ECO:0000256" key="5">
    <source>
        <dbReference type="ARBA" id="ARBA00022692"/>
    </source>
</evidence>
<evidence type="ECO:0000313" key="10">
    <source>
        <dbReference type="Proteomes" id="UP000434036"/>
    </source>
</evidence>
<comment type="subcellular location">
    <subcellularLocation>
        <location evidence="1">Cell membrane</location>
        <topology evidence="1">Multi-pass membrane protein</topology>
    </subcellularLocation>
</comment>
<evidence type="ECO:0000256" key="6">
    <source>
        <dbReference type="ARBA" id="ARBA00022989"/>
    </source>
</evidence>
<dbReference type="GO" id="GO:0055085">
    <property type="term" value="P:transmembrane transport"/>
    <property type="evidence" value="ECO:0007669"/>
    <property type="project" value="TreeGrafter"/>
</dbReference>
<dbReference type="GO" id="GO:0005886">
    <property type="term" value="C:plasma membrane"/>
    <property type="evidence" value="ECO:0007669"/>
    <property type="project" value="UniProtKB-SubCell"/>
</dbReference>
<dbReference type="AlphaFoldDB" id="A0A6N8U647"/>